<evidence type="ECO:0000256" key="2">
    <source>
        <dbReference type="SAM" id="Phobius"/>
    </source>
</evidence>
<keyword evidence="2" id="KW-1133">Transmembrane helix</keyword>
<sequence length="313" mass="33441">MSNPIFNSGAFPDQFNPEKRQKRSFYMNDQGSVMERERASAPDQTYAQKYGMPGETGQSGQGGGQGSTEQLNRMYGMPDAAGHDTTPMTFDDVIRKTVISFVVVLLGAGASVMVGMVSPAAAGGMALVGVLGGFVLGLVNAFRKEPNPALILAYSALQGLFLGAITMFLEWQFPGIAFQAVLATAIVFGSVLVLFKSGKVRATPKLNKMFFVAAMAYMVFCLVNLGLMLFGGTSSMFGLRTEFSPWIGLAIGALAILLATYSLVLDFTNIQEGVAAGVAQKYGWAAAFGLTVSLVWLYIEILRVIAIIRSMAE</sequence>
<feature type="transmembrane region" description="Helical" evidence="2">
    <location>
        <begin position="209"/>
        <end position="231"/>
    </location>
</feature>
<dbReference type="InterPro" id="IPR010539">
    <property type="entry name" value="BaxI_1-like"/>
</dbReference>
<keyword evidence="2" id="KW-0472">Membrane</keyword>
<feature type="transmembrane region" description="Helical" evidence="2">
    <location>
        <begin position="98"/>
        <end position="117"/>
    </location>
</feature>
<dbReference type="PANTHER" id="PTHR41282:SF1">
    <property type="entry name" value="CONSERVED TRANSMEMBRANE PROTEIN-RELATED"/>
    <property type="match status" value="1"/>
</dbReference>
<name>A0A9D1S1C0_9MICC</name>
<dbReference type="Pfam" id="PF12811">
    <property type="entry name" value="BaxI_1"/>
    <property type="match status" value="1"/>
</dbReference>
<feature type="transmembrane region" description="Helical" evidence="2">
    <location>
        <begin position="243"/>
        <end position="264"/>
    </location>
</feature>
<accession>A0A9D1S1C0</accession>
<reference evidence="3" key="2">
    <citation type="submission" date="2021-04" db="EMBL/GenBank/DDBJ databases">
        <authorList>
            <person name="Gilroy R."/>
        </authorList>
    </citation>
    <scope>NUCLEOTIDE SEQUENCE</scope>
    <source>
        <strain evidence="3">ChiHejej3B27-3195</strain>
    </source>
</reference>
<evidence type="ECO:0000313" key="4">
    <source>
        <dbReference type="Proteomes" id="UP000824151"/>
    </source>
</evidence>
<gene>
    <name evidence="3" type="ORF">H9871_02240</name>
</gene>
<proteinExistence type="predicted"/>
<feature type="transmembrane region" description="Helical" evidence="2">
    <location>
        <begin position="175"/>
        <end position="197"/>
    </location>
</feature>
<reference evidence="3" key="1">
    <citation type="journal article" date="2021" name="PeerJ">
        <title>Extensive microbial diversity within the chicken gut microbiome revealed by metagenomics and culture.</title>
        <authorList>
            <person name="Gilroy R."/>
            <person name="Ravi A."/>
            <person name="Getino M."/>
            <person name="Pursley I."/>
            <person name="Horton D.L."/>
            <person name="Alikhan N.F."/>
            <person name="Baker D."/>
            <person name="Gharbi K."/>
            <person name="Hall N."/>
            <person name="Watson M."/>
            <person name="Adriaenssens E.M."/>
            <person name="Foster-Nyarko E."/>
            <person name="Jarju S."/>
            <person name="Secka A."/>
            <person name="Antonio M."/>
            <person name="Oren A."/>
            <person name="Chaudhuri R.R."/>
            <person name="La Ragione R."/>
            <person name="Hildebrand F."/>
            <person name="Pallen M.J."/>
        </authorList>
    </citation>
    <scope>NUCLEOTIDE SEQUENCE</scope>
    <source>
        <strain evidence="3">ChiHejej3B27-3195</strain>
    </source>
</reference>
<comment type="caution">
    <text evidence="3">The sequence shown here is derived from an EMBL/GenBank/DDBJ whole genome shotgun (WGS) entry which is preliminary data.</text>
</comment>
<feature type="compositionally biased region" description="Gly residues" evidence="1">
    <location>
        <begin position="57"/>
        <end position="66"/>
    </location>
</feature>
<dbReference type="AlphaFoldDB" id="A0A9D1S1C0"/>
<feature type="transmembrane region" description="Helical" evidence="2">
    <location>
        <begin position="123"/>
        <end position="142"/>
    </location>
</feature>
<protein>
    <submittedName>
        <fullName evidence="3">Bax inhibitor-1/YccA family protein</fullName>
    </submittedName>
</protein>
<dbReference type="EMBL" id="DXGD01000085">
    <property type="protein sequence ID" value="HIW98940.1"/>
    <property type="molecule type" value="Genomic_DNA"/>
</dbReference>
<feature type="transmembrane region" description="Helical" evidence="2">
    <location>
        <begin position="149"/>
        <end position="169"/>
    </location>
</feature>
<feature type="region of interest" description="Disordered" evidence="1">
    <location>
        <begin position="1"/>
        <end position="69"/>
    </location>
</feature>
<evidence type="ECO:0000313" key="3">
    <source>
        <dbReference type="EMBL" id="HIW98940.1"/>
    </source>
</evidence>
<dbReference type="PIRSF" id="PIRSF009160">
    <property type="entry name" value="UCP009160"/>
    <property type="match status" value="1"/>
</dbReference>
<feature type="transmembrane region" description="Helical" evidence="2">
    <location>
        <begin position="284"/>
        <end position="308"/>
    </location>
</feature>
<keyword evidence="2" id="KW-0812">Transmembrane</keyword>
<evidence type="ECO:0000256" key="1">
    <source>
        <dbReference type="SAM" id="MobiDB-lite"/>
    </source>
</evidence>
<organism evidence="3 4">
    <name type="scientific">Candidatus Nesterenkonia stercoripullorum</name>
    <dbReference type="NCBI Taxonomy" id="2838701"/>
    <lineage>
        <taxon>Bacteria</taxon>
        <taxon>Bacillati</taxon>
        <taxon>Actinomycetota</taxon>
        <taxon>Actinomycetes</taxon>
        <taxon>Micrococcales</taxon>
        <taxon>Micrococcaceae</taxon>
        <taxon>Nesterenkonia</taxon>
    </lineage>
</organism>
<dbReference type="Proteomes" id="UP000824151">
    <property type="component" value="Unassembled WGS sequence"/>
</dbReference>
<dbReference type="PANTHER" id="PTHR41282">
    <property type="entry name" value="CONSERVED TRANSMEMBRANE PROTEIN-RELATED"/>
    <property type="match status" value="1"/>
</dbReference>